<evidence type="ECO:0000313" key="4">
    <source>
        <dbReference type="EMBL" id="GLS90633.1"/>
    </source>
</evidence>
<comment type="similarity">
    <text evidence="1">Belongs to the SCO1/2 family.</text>
</comment>
<gene>
    <name evidence="4" type="ORF">GCM10007916_17000</name>
</gene>
<evidence type="ECO:0000313" key="5">
    <source>
        <dbReference type="Proteomes" id="UP001157353"/>
    </source>
</evidence>
<sequence length="231" mass="25661">MKKGWLIGLLVIAVIVFAVVQSGIVENDTLKSDVIIANPAVSISDNPSLIMQKAGKVLPEFSFEMAENKAFSNQDLSEHWTLFFIGYTFCPDICPTTLADLDRVYPELSKPPYDNVQIVFVSVDPNRDKANNLAEYVNYFNANFIGTTSTHEVLFPFSQDLGLVYSIVEEGDLKGNKDAYYLVDHSASLVLVNPDGEHQATFKAVLNEDGIPHVDMDQMTEGIHKIIDLDN</sequence>
<comment type="caution">
    <text evidence="4">The sequence shown here is derived from an EMBL/GenBank/DDBJ whole genome shotgun (WGS) entry which is preliminary data.</text>
</comment>
<evidence type="ECO:0000256" key="1">
    <source>
        <dbReference type="ARBA" id="ARBA00010996"/>
    </source>
</evidence>
<name>A0ABQ6DZQ0_9GAMM</name>
<reference evidence="5" key="1">
    <citation type="journal article" date="2019" name="Int. J. Syst. Evol. Microbiol.">
        <title>The Global Catalogue of Microorganisms (GCM) 10K type strain sequencing project: providing services to taxonomists for standard genome sequencing and annotation.</title>
        <authorList>
            <consortium name="The Broad Institute Genomics Platform"/>
            <consortium name="The Broad Institute Genome Sequencing Center for Infectious Disease"/>
            <person name="Wu L."/>
            <person name="Ma J."/>
        </authorList>
    </citation>
    <scope>NUCLEOTIDE SEQUENCE [LARGE SCALE GENOMIC DNA]</scope>
    <source>
        <strain evidence="5">NBRC 103166</strain>
    </source>
</reference>
<dbReference type="CDD" id="cd02968">
    <property type="entry name" value="SCO"/>
    <property type="match status" value="1"/>
</dbReference>
<dbReference type="InterPro" id="IPR003782">
    <property type="entry name" value="SCO1/SenC"/>
</dbReference>
<evidence type="ECO:0000256" key="2">
    <source>
        <dbReference type="ARBA" id="ARBA00023008"/>
    </source>
</evidence>
<dbReference type="PROSITE" id="PS51352">
    <property type="entry name" value="THIOREDOXIN_2"/>
    <property type="match status" value="1"/>
</dbReference>
<protein>
    <submittedName>
        <fullName evidence="4">Photosynthetic protein synthase I</fullName>
    </submittedName>
</protein>
<dbReference type="PANTHER" id="PTHR12151">
    <property type="entry name" value="ELECTRON TRANSPORT PROTIN SCO1/SENC FAMILY MEMBER"/>
    <property type="match status" value="1"/>
</dbReference>
<accession>A0ABQ6DZQ0</accession>
<dbReference type="Gene3D" id="3.40.30.10">
    <property type="entry name" value="Glutaredoxin"/>
    <property type="match status" value="1"/>
</dbReference>
<dbReference type="PANTHER" id="PTHR12151:SF25">
    <property type="entry name" value="LINALOOL DEHYDRATASE_ISOMERASE DOMAIN-CONTAINING PROTEIN"/>
    <property type="match status" value="1"/>
</dbReference>
<dbReference type="Proteomes" id="UP001157353">
    <property type="component" value="Unassembled WGS sequence"/>
</dbReference>
<dbReference type="InterPro" id="IPR013766">
    <property type="entry name" value="Thioredoxin_domain"/>
</dbReference>
<organism evidence="4 5">
    <name type="scientific">Psychromonas marina</name>
    <dbReference type="NCBI Taxonomy" id="88364"/>
    <lineage>
        <taxon>Bacteria</taxon>
        <taxon>Pseudomonadati</taxon>
        <taxon>Pseudomonadota</taxon>
        <taxon>Gammaproteobacteria</taxon>
        <taxon>Alteromonadales</taxon>
        <taxon>Psychromonadaceae</taxon>
        <taxon>Psychromonas</taxon>
    </lineage>
</organism>
<proteinExistence type="inferred from homology"/>
<feature type="domain" description="Thioredoxin" evidence="3">
    <location>
        <begin position="52"/>
        <end position="228"/>
    </location>
</feature>
<keyword evidence="2" id="KW-0186">Copper</keyword>
<dbReference type="SUPFAM" id="SSF52833">
    <property type="entry name" value="Thioredoxin-like"/>
    <property type="match status" value="1"/>
</dbReference>
<dbReference type="InterPro" id="IPR036249">
    <property type="entry name" value="Thioredoxin-like_sf"/>
</dbReference>
<dbReference type="EMBL" id="BSPQ01000005">
    <property type="protein sequence ID" value="GLS90633.1"/>
    <property type="molecule type" value="Genomic_DNA"/>
</dbReference>
<keyword evidence="5" id="KW-1185">Reference proteome</keyword>
<dbReference type="RefSeq" id="WP_284203755.1">
    <property type="nucleotide sequence ID" value="NZ_BSPQ01000005.1"/>
</dbReference>
<dbReference type="Pfam" id="PF02630">
    <property type="entry name" value="SCO1-SenC"/>
    <property type="match status" value="1"/>
</dbReference>
<evidence type="ECO:0000259" key="3">
    <source>
        <dbReference type="PROSITE" id="PS51352"/>
    </source>
</evidence>